<evidence type="ECO:0000256" key="4">
    <source>
        <dbReference type="ARBA" id="ARBA00022989"/>
    </source>
</evidence>
<dbReference type="RefSeq" id="WP_203241712.1">
    <property type="nucleotide sequence ID" value="NZ_JAFBRQ010000001.1"/>
</dbReference>
<dbReference type="CDD" id="cd06662">
    <property type="entry name" value="SURF1"/>
    <property type="match status" value="1"/>
</dbReference>
<keyword evidence="8" id="KW-1185">Reference proteome</keyword>
<keyword evidence="3 6" id="KW-0812">Transmembrane</keyword>
<dbReference type="Pfam" id="PF02104">
    <property type="entry name" value="SURF1"/>
    <property type="match status" value="1"/>
</dbReference>
<name>A0AAE3B6A5_9RHOB</name>
<accession>A0AAE3B6A5</accession>
<dbReference type="EMBL" id="JAFBRM010000001">
    <property type="protein sequence ID" value="MBM1713340.1"/>
    <property type="molecule type" value="Genomic_DNA"/>
</dbReference>
<organism evidence="7 8">
    <name type="scientific">Sulfitobacter geojensis</name>
    <dbReference type="NCBI Taxonomy" id="1342299"/>
    <lineage>
        <taxon>Bacteria</taxon>
        <taxon>Pseudomonadati</taxon>
        <taxon>Pseudomonadota</taxon>
        <taxon>Alphaproteobacteria</taxon>
        <taxon>Rhodobacterales</taxon>
        <taxon>Roseobacteraceae</taxon>
        <taxon>Sulfitobacter</taxon>
    </lineage>
</organism>
<evidence type="ECO:0000256" key="1">
    <source>
        <dbReference type="ARBA" id="ARBA00004370"/>
    </source>
</evidence>
<feature type="transmembrane region" description="Helical" evidence="6">
    <location>
        <begin position="194"/>
        <end position="215"/>
    </location>
</feature>
<gene>
    <name evidence="7" type="ORF">JQV55_07205</name>
</gene>
<dbReference type="PANTHER" id="PTHR23427:SF2">
    <property type="entry name" value="SURFEIT LOCUS PROTEIN 1"/>
    <property type="match status" value="1"/>
</dbReference>
<sequence>MNRALFLIIIGLGGVAILCALGLWQVQRLAWKQGVIAQIDARIHATPVALPKSPDADDDAYLPVTADGRLIGDTLRVLVSQKTKGAGYRLITAFESDGRRVLVDRGFIAVDAGDVETPVADITVTGNLQWPQETDGFTPAPDTENNIWFARDVPAMAAALNAEPLLIVARKLTPSDSAVAPFPVDTSRIPNDHLQYAITWFSLAAIWLAMSALFLRRRRANLSES</sequence>
<dbReference type="PROSITE" id="PS50895">
    <property type="entry name" value="SURF1"/>
    <property type="match status" value="1"/>
</dbReference>
<evidence type="ECO:0000256" key="2">
    <source>
        <dbReference type="ARBA" id="ARBA00007165"/>
    </source>
</evidence>
<keyword evidence="5 6" id="KW-0472">Membrane</keyword>
<dbReference type="InterPro" id="IPR002994">
    <property type="entry name" value="Surf1/Shy1"/>
</dbReference>
<evidence type="ECO:0000313" key="8">
    <source>
        <dbReference type="Proteomes" id="UP000732193"/>
    </source>
</evidence>
<protein>
    <recommendedName>
        <fullName evidence="6">SURF1-like protein</fullName>
    </recommendedName>
</protein>
<dbReference type="InterPro" id="IPR045214">
    <property type="entry name" value="Surf1/Surf4"/>
</dbReference>
<proteinExistence type="inferred from homology"/>
<comment type="similarity">
    <text evidence="2 6">Belongs to the SURF1 family.</text>
</comment>
<dbReference type="PANTHER" id="PTHR23427">
    <property type="entry name" value="SURFEIT LOCUS PROTEIN"/>
    <property type="match status" value="1"/>
</dbReference>
<keyword evidence="4 6" id="KW-1133">Transmembrane helix</keyword>
<comment type="caution">
    <text evidence="7">The sequence shown here is derived from an EMBL/GenBank/DDBJ whole genome shotgun (WGS) entry which is preliminary data.</text>
</comment>
<evidence type="ECO:0000313" key="7">
    <source>
        <dbReference type="EMBL" id="MBM1713340.1"/>
    </source>
</evidence>
<comment type="subcellular location">
    <subcellularLocation>
        <location evidence="6">Cell membrane</location>
        <topology evidence="6">Multi-pass membrane protein</topology>
    </subcellularLocation>
    <subcellularLocation>
        <location evidence="1">Membrane</location>
    </subcellularLocation>
</comment>
<evidence type="ECO:0000256" key="6">
    <source>
        <dbReference type="RuleBase" id="RU363076"/>
    </source>
</evidence>
<evidence type="ECO:0000256" key="5">
    <source>
        <dbReference type="ARBA" id="ARBA00023136"/>
    </source>
</evidence>
<dbReference type="Proteomes" id="UP000732193">
    <property type="component" value="Unassembled WGS sequence"/>
</dbReference>
<reference evidence="7 8" key="1">
    <citation type="submission" date="2021-01" db="EMBL/GenBank/DDBJ databases">
        <title>Diatom-associated Roseobacters Show Island Model of Population Structure.</title>
        <authorList>
            <person name="Qu L."/>
            <person name="Feng X."/>
            <person name="Chen Y."/>
            <person name="Li L."/>
            <person name="Wang X."/>
            <person name="Hu Z."/>
            <person name="Wang H."/>
            <person name="Luo H."/>
        </authorList>
    </citation>
    <scope>NUCLEOTIDE SEQUENCE [LARGE SCALE GENOMIC DNA]</scope>
    <source>
        <strain evidence="7 8">TR60-84</strain>
    </source>
</reference>
<dbReference type="AlphaFoldDB" id="A0AAE3B6A5"/>
<keyword evidence="6" id="KW-1003">Cell membrane</keyword>
<dbReference type="GO" id="GO:0005886">
    <property type="term" value="C:plasma membrane"/>
    <property type="evidence" value="ECO:0007669"/>
    <property type="project" value="UniProtKB-SubCell"/>
</dbReference>
<comment type="caution">
    <text evidence="6">Lacks conserved residue(s) required for the propagation of feature annotation.</text>
</comment>
<evidence type="ECO:0000256" key="3">
    <source>
        <dbReference type="ARBA" id="ARBA00022692"/>
    </source>
</evidence>